<dbReference type="GO" id="GO:0016887">
    <property type="term" value="F:ATP hydrolysis activity"/>
    <property type="evidence" value="ECO:0007669"/>
    <property type="project" value="InterPro"/>
</dbReference>
<dbReference type="Pfam" id="PF00005">
    <property type="entry name" value="ABC_tran"/>
    <property type="match status" value="2"/>
</dbReference>
<dbReference type="GO" id="GO:0005524">
    <property type="term" value="F:ATP binding"/>
    <property type="evidence" value="ECO:0007669"/>
    <property type="project" value="UniProtKB-KW"/>
</dbReference>
<dbReference type="CDD" id="cd03263">
    <property type="entry name" value="ABC_subfamily_A"/>
    <property type="match status" value="2"/>
</dbReference>
<dbReference type="PANTHER" id="PTHR19229">
    <property type="entry name" value="ATP-BINDING CASSETTE TRANSPORTER SUBFAMILY A ABCA"/>
    <property type="match status" value="1"/>
</dbReference>
<organism evidence="9 10">
    <name type="scientific">Haemonchus contortus</name>
    <name type="common">Barber pole worm</name>
    <dbReference type="NCBI Taxonomy" id="6289"/>
    <lineage>
        <taxon>Eukaryota</taxon>
        <taxon>Metazoa</taxon>
        <taxon>Ecdysozoa</taxon>
        <taxon>Nematoda</taxon>
        <taxon>Chromadorea</taxon>
        <taxon>Rhabditida</taxon>
        <taxon>Rhabditina</taxon>
        <taxon>Rhabditomorpha</taxon>
        <taxon>Strongyloidea</taxon>
        <taxon>Trichostrongylidae</taxon>
        <taxon>Haemonchus</taxon>
    </lineage>
</organism>
<dbReference type="Gene3D" id="3.40.50.300">
    <property type="entry name" value="P-loop containing nucleotide triphosphate hydrolases"/>
    <property type="match status" value="2"/>
</dbReference>
<dbReference type="OMA" id="GMAMINN"/>
<evidence type="ECO:0000256" key="6">
    <source>
        <dbReference type="ARBA" id="ARBA00023136"/>
    </source>
</evidence>
<feature type="transmembrane region" description="Helical" evidence="7">
    <location>
        <begin position="1199"/>
        <end position="1221"/>
    </location>
</feature>
<proteinExistence type="predicted"/>
<dbReference type="InterPro" id="IPR003439">
    <property type="entry name" value="ABC_transporter-like_ATP-bd"/>
</dbReference>
<dbReference type="Pfam" id="PF12698">
    <property type="entry name" value="ABC2_membrane_3"/>
    <property type="match status" value="2"/>
</dbReference>
<dbReference type="InterPro" id="IPR026082">
    <property type="entry name" value="ABCA"/>
</dbReference>
<dbReference type="PANTHER" id="PTHR19229:SF271">
    <property type="entry name" value="ABC TRANSPORTER CED-7"/>
    <property type="match status" value="1"/>
</dbReference>
<comment type="subcellular location">
    <subcellularLocation>
        <location evidence="1">Membrane</location>
        <topology evidence="1">Multi-pass membrane protein</topology>
    </subcellularLocation>
</comment>
<feature type="transmembrane region" description="Helical" evidence="7">
    <location>
        <begin position="1163"/>
        <end position="1187"/>
    </location>
</feature>
<evidence type="ECO:0000256" key="3">
    <source>
        <dbReference type="ARBA" id="ARBA00022741"/>
    </source>
</evidence>
<dbReference type="FunFam" id="3.40.50.300:FF:000933">
    <property type="entry name" value="ABC transporter A family member 7"/>
    <property type="match status" value="1"/>
</dbReference>
<evidence type="ECO:0000313" key="9">
    <source>
        <dbReference type="Proteomes" id="UP000025227"/>
    </source>
</evidence>
<feature type="transmembrane region" description="Helical" evidence="7">
    <location>
        <begin position="1055"/>
        <end position="1076"/>
    </location>
</feature>
<dbReference type="InterPro" id="IPR017871">
    <property type="entry name" value="ABC_transporter-like_CS"/>
</dbReference>
<sequence>MCDCLRQLWLLTCKNLILTRRNHVWTLFEVILPTLFLFPIIWLVAKNSKVQLSQGRSFDTVTLEGGAGDIARNVGYVPSIQMRWCNRQQVSVAFFTTKNQDSVEALMNELAGRFSSSLLTVEVVNFPDGAQLLDELRADAPTNSTHRCSINRFAGGVIFNEFDLEASKLDYKILLPSGSKEYDLWKLDSEWDGPFVDDDDYDRIPGQPPYWSSAFLSFQYAIDSLFIEASTANMTIPPQLRLRRMPETSHSLNTIAIFLKISSYIFGLCVFVLVIHTAREIVSEKCTVKAFLSVMGLSAPVFYLSHVLYATVKCFIVFSIGIFPLITRLAPVNASLFVATIMLYGISAVVFAALISSLFKTPNTVLKVVIVLWVILVGARYRAPQVDQILFCALYSLNPNAALFYALTSFADYMDRGRELSWSNCFEDFTFHFTAGPALVMLLVDIIWMSIATLLFDFMFSDSDFTFCKLPFGNKYLSGSATDLEEDDGNNEADEGLLKTRAGISVQRLVKIWSSTGERAVAGMSLEAYVGQVTVLLGQNGAGKSTTFSVICGMTAPTAGKVFICDLDIQKHRSASRKQIGLCPQGNALFNKLTVDEHLWLINGIKGAAGSYKEEGQELLEQLKLDEKSNELAKNLSGGQKRKLSVSMAVIGHSSVVLLDEPTAGMDPGARRDVEALLETIKVDRTVLLTTHYMDEAELLGDRVAIMASGRVYCCGTPQFLKERFGTGYVMTVVAAEKASVQDVADTLTRTAAIYIPGAERGRVRGKQFEIILPKKQQESFPQLFEYLERSKDFLKITSFGLSLNTLEQVFLRVAESTDRNYSVDARITRSKEFIQAQRVVRHTGCSLMFAQLRAIFTKRFLYCVRNWSQLVGQVLVPLGILILIGYLSAIERQLTGDKERLFSVATFGSSRIPVIVEQWSPIVSAYIDIVSKEPRSQCCLFVFVQCFYYTVMYVQFYELGPDDNLTTWVEHLPKQLPEAGYGAVFANDSVEVLYNSRAYHSLPTSLNAYDNARLKSETDAPDGIIRTHLLTYSPNISNNSGPSPLLSQGFVNNLLGPFLVLALALVTSPFVIFLVEERVSKFAHQQSLTGISPILFWASSFLFDFLFYSIICACFLAVFIICGWMQGYLGFVILLFALYFWACVPFIYTVSFIFSSPSKANALLILWQLVAAFFAMMVFIIIFLLGELTVIEPAIMEIIKSLLLCLLPSFALGNAVMTVGRVSAAKSPPSVLWEWNMLGRNLTFMLVFGCFSSLLFLTFQFKCVRYRCFQLYDLRHGCRRVGRVDDDDEDRAVAEERMSVEQHSDDLALEVKDLCKMYGRLRAVNGLTLGVRNRECFGLLGANGAGKTTTFDIITGQSFATSGTARIGRQDVTEQVPIGYCPQFDALLLDLTGRESLKILARMHGFPQPADITDVVLRNVGMADHADKLVRYCSGGQRRKISVGLALLAPTRIIILDEPTAGIDPKARRDIWEVLSIIRDSTESALLLTSHSMDECEALCSRIAILHKGRMVAIGTSQQLKSRFGNSYTISMVAPNSESRNAVIDAVKEAFPKAVLKTPKESLTLSLKWQIPKSQSDRWSSLFRDVQTLATSLGVVDFCVTQSSLEETFLRLSSGNEAKDTDSSSSG</sequence>
<evidence type="ECO:0000256" key="7">
    <source>
        <dbReference type="SAM" id="Phobius"/>
    </source>
</evidence>
<feature type="transmembrane region" description="Helical" evidence="7">
    <location>
        <begin position="24"/>
        <end position="45"/>
    </location>
</feature>
<dbReference type="WBParaSite" id="HCON_00092350-00001">
    <property type="protein sequence ID" value="HCON_00092350-00001"/>
    <property type="gene ID" value="HCON_00092350"/>
</dbReference>
<feature type="transmembrane region" description="Helical" evidence="7">
    <location>
        <begin position="939"/>
        <end position="957"/>
    </location>
</feature>
<feature type="transmembrane region" description="Helical" evidence="7">
    <location>
        <begin position="365"/>
        <end position="383"/>
    </location>
</feature>
<dbReference type="GO" id="GO:0005319">
    <property type="term" value="F:lipid transporter activity"/>
    <property type="evidence" value="ECO:0007669"/>
    <property type="project" value="TreeGrafter"/>
</dbReference>
<dbReference type="GO" id="GO:0016020">
    <property type="term" value="C:membrane"/>
    <property type="evidence" value="ECO:0007669"/>
    <property type="project" value="UniProtKB-SubCell"/>
</dbReference>
<feature type="domain" description="ABC transporter" evidence="8">
    <location>
        <begin position="1310"/>
        <end position="1534"/>
    </location>
</feature>
<keyword evidence="4" id="KW-0067">ATP-binding</keyword>
<feature type="transmembrane region" description="Helical" evidence="7">
    <location>
        <begin position="869"/>
        <end position="891"/>
    </location>
</feature>
<evidence type="ECO:0000256" key="1">
    <source>
        <dbReference type="ARBA" id="ARBA00004141"/>
    </source>
</evidence>
<evidence type="ECO:0000259" key="8">
    <source>
        <dbReference type="PROSITE" id="PS50893"/>
    </source>
</evidence>
<keyword evidence="3" id="KW-0547">Nucleotide-binding</keyword>
<dbReference type="InterPro" id="IPR013525">
    <property type="entry name" value="ABC2_TM"/>
</dbReference>
<accession>A0A7I4YHQ6</accession>
<reference evidence="10" key="1">
    <citation type="submission" date="2020-12" db="UniProtKB">
        <authorList>
            <consortium name="WormBaseParasite"/>
        </authorList>
    </citation>
    <scope>IDENTIFICATION</scope>
    <source>
        <strain evidence="10">MHco3</strain>
    </source>
</reference>
<feature type="transmembrane region" description="Helical" evidence="7">
    <location>
        <begin position="1242"/>
        <end position="1262"/>
    </location>
</feature>
<dbReference type="SMART" id="SM00382">
    <property type="entry name" value="AAA"/>
    <property type="match status" value="2"/>
</dbReference>
<feature type="transmembrane region" description="Helical" evidence="7">
    <location>
        <begin position="1096"/>
        <end position="1122"/>
    </location>
</feature>
<evidence type="ECO:0000256" key="2">
    <source>
        <dbReference type="ARBA" id="ARBA00022692"/>
    </source>
</evidence>
<dbReference type="PROSITE" id="PS50893">
    <property type="entry name" value="ABC_TRANSPORTER_2"/>
    <property type="match status" value="2"/>
</dbReference>
<dbReference type="OrthoDB" id="10255969at2759"/>
<feature type="transmembrane region" description="Helical" evidence="7">
    <location>
        <begin position="251"/>
        <end position="275"/>
    </location>
</feature>
<dbReference type="FunFam" id="3.40.50.300:FF:001598">
    <property type="entry name" value="ABC transporter ced-7"/>
    <property type="match status" value="1"/>
</dbReference>
<keyword evidence="2 7" id="KW-0812">Transmembrane</keyword>
<keyword evidence="6 7" id="KW-0472">Membrane</keyword>
<feature type="domain" description="ABC transporter" evidence="8">
    <location>
        <begin position="504"/>
        <end position="734"/>
    </location>
</feature>
<dbReference type="SUPFAM" id="SSF52540">
    <property type="entry name" value="P-loop containing nucleoside triphosphate hydrolases"/>
    <property type="match status" value="2"/>
</dbReference>
<evidence type="ECO:0000256" key="4">
    <source>
        <dbReference type="ARBA" id="ARBA00022840"/>
    </source>
</evidence>
<feature type="transmembrane region" description="Helical" evidence="7">
    <location>
        <begin position="1128"/>
        <end position="1151"/>
    </location>
</feature>
<feature type="transmembrane region" description="Helical" evidence="7">
    <location>
        <begin position="390"/>
        <end position="411"/>
    </location>
</feature>
<keyword evidence="5 7" id="KW-1133">Transmembrane helix</keyword>
<dbReference type="Proteomes" id="UP000025227">
    <property type="component" value="Unplaced"/>
</dbReference>
<feature type="transmembrane region" description="Helical" evidence="7">
    <location>
        <begin position="431"/>
        <end position="456"/>
    </location>
</feature>
<feature type="transmembrane region" description="Helical" evidence="7">
    <location>
        <begin position="335"/>
        <end position="359"/>
    </location>
</feature>
<dbReference type="InterPro" id="IPR027417">
    <property type="entry name" value="P-loop_NTPase"/>
</dbReference>
<name>A0A7I4YHQ6_HAECO</name>
<dbReference type="PROSITE" id="PS00211">
    <property type="entry name" value="ABC_TRANSPORTER_1"/>
    <property type="match status" value="2"/>
</dbReference>
<evidence type="ECO:0000256" key="5">
    <source>
        <dbReference type="ARBA" id="ARBA00022989"/>
    </source>
</evidence>
<protein>
    <submittedName>
        <fullName evidence="10">ABC transporter domain-containing protein</fullName>
    </submittedName>
</protein>
<feature type="transmembrane region" description="Helical" evidence="7">
    <location>
        <begin position="301"/>
        <end position="323"/>
    </location>
</feature>
<dbReference type="InterPro" id="IPR003593">
    <property type="entry name" value="AAA+_ATPase"/>
</dbReference>
<keyword evidence="9" id="KW-1185">Reference proteome</keyword>
<dbReference type="GO" id="GO:0140359">
    <property type="term" value="F:ABC-type transporter activity"/>
    <property type="evidence" value="ECO:0007669"/>
    <property type="project" value="InterPro"/>
</dbReference>
<evidence type="ECO:0000313" key="10">
    <source>
        <dbReference type="WBParaSite" id="HCON_00092350-00001"/>
    </source>
</evidence>